<evidence type="ECO:0000313" key="1">
    <source>
        <dbReference type="EMBL" id="GGC70798.1"/>
    </source>
</evidence>
<dbReference type="RefSeq" id="WP_188610139.1">
    <property type="nucleotide sequence ID" value="NZ_BMGG01000005.1"/>
</dbReference>
<evidence type="ECO:0000313" key="2">
    <source>
        <dbReference type="Proteomes" id="UP000637002"/>
    </source>
</evidence>
<accession>A0A916UGC5</accession>
<reference evidence="1" key="1">
    <citation type="journal article" date="2014" name="Int. J. Syst. Evol. Microbiol.">
        <title>Complete genome sequence of Corynebacterium casei LMG S-19264T (=DSM 44701T), isolated from a smear-ripened cheese.</title>
        <authorList>
            <consortium name="US DOE Joint Genome Institute (JGI-PGF)"/>
            <person name="Walter F."/>
            <person name="Albersmeier A."/>
            <person name="Kalinowski J."/>
            <person name="Ruckert C."/>
        </authorList>
    </citation>
    <scope>NUCLEOTIDE SEQUENCE</scope>
    <source>
        <strain evidence="1">CGMCC 1.12919</strain>
    </source>
</reference>
<dbReference type="EMBL" id="BMGG01000005">
    <property type="protein sequence ID" value="GGC70798.1"/>
    <property type="molecule type" value="Genomic_DNA"/>
</dbReference>
<gene>
    <name evidence="1" type="ORF">GCM10010994_31710</name>
</gene>
<reference evidence="1" key="2">
    <citation type="submission" date="2020-09" db="EMBL/GenBank/DDBJ databases">
        <authorList>
            <person name="Sun Q."/>
            <person name="Zhou Y."/>
        </authorList>
    </citation>
    <scope>NUCLEOTIDE SEQUENCE</scope>
    <source>
        <strain evidence="1">CGMCC 1.12919</strain>
    </source>
</reference>
<name>A0A916UGC5_9HYPH</name>
<evidence type="ECO:0008006" key="3">
    <source>
        <dbReference type="Google" id="ProtNLM"/>
    </source>
</evidence>
<proteinExistence type="predicted"/>
<sequence length="96" mass="10353">MDTVPDQEALVALVADLEQVLARARAAIGREAPATPSATFGIAAALKFSKRDRKTLLRWAEKCPGLAWKDAGGRWQFDKRKLADLATGKPKMGGFG</sequence>
<dbReference type="Proteomes" id="UP000637002">
    <property type="component" value="Unassembled WGS sequence"/>
</dbReference>
<organism evidence="1 2">
    <name type="scientific">Chelatococcus reniformis</name>
    <dbReference type="NCBI Taxonomy" id="1494448"/>
    <lineage>
        <taxon>Bacteria</taxon>
        <taxon>Pseudomonadati</taxon>
        <taxon>Pseudomonadota</taxon>
        <taxon>Alphaproteobacteria</taxon>
        <taxon>Hyphomicrobiales</taxon>
        <taxon>Chelatococcaceae</taxon>
        <taxon>Chelatococcus</taxon>
    </lineage>
</organism>
<keyword evidence="2" id="KW-1185">Reference proteome</keyword>
<protein>
    <recommendedName>
        <fullName evidence="3">Helix-turn-helix domain-containing protein</fullName>
    </recommendedName>
</protein>
<comment type="caution">
    <text evidence="1">The sequence shown here is derived from an EMBL/GenBank/DDBJ whole genome shotgun (WGS) entry which is preliminary data.</text>
</comment>
<dbReference type="AlphaFoldDB" id="A0A916UGC5"/>